<dbReference type="GO" id="GO:0006749">
    <property type="term" value="P:glutathione metabolic process"/>
    <property type="evidence" value="ECO:0007669"/>
    <property type="project" value="TreeGrafter"/>
</dbReference>
<dbReference type="InterPro" id="IPR005955">
    <property type="entry name" value="GST_Zeta"/>
</dbReference>
<dbReference type="SFLD" id="SFLDG00358">
    <property type="entry name" value="Main_(cytGST)"/>
    <property type="match status" value="1"/>
</dbReference>
<dbReference type="AlphaFoldDB" id="A0A5B2V9G2"/>
<dbReference type="InterPro" id="IPR034333">
    <property type="entry name" value="GST_Zeta_N"/>
</dbReference>
<dbReference type="InterPro" id="IPR010987">
    <property type="entry name" value="Glutathione-S-Trfase_C-like"/>
</dbReference>
<comment type="similarity">
    <text evidence="1">Belongs to the GST superfamily. Zeta family.</text>
</comment>
<feature type="domain" description="GST N-terminal" evidence="2">
    <location>
        <begin position="1"/>
        <end position="80"/>
    </location>
</feature>
<dbReference type="EC" id="5.2.1.2" evidence="4"/>
<dbReference type="InterPro" id="IPR036249">
    <property type="entry name" value="Thioredoxin-like_sf"/>
</dbReference>
<reference evidence="4 5" key="2">
    <citation type="submission" date="2019-09" db="EMBL/GenBank/DDBJ databases">
        <authorList>
            <person name="Jin C."/>
        </authorList>
    </citation>
    <scope>NUCLEOTIDE SEQUENCE [LARGE SCALE GENOMIC DNA]</scope>
    <source>
        <strain evidence="4 5">BN140002</strain>
    </source>
</reference>
<evidence type="ECO:0000259" key="2">
    <source>
        <dbReference type="PROSITE" id="PS50404"/>
    </source>
</evidence>
<dbReference type="EMBL" id="VUOA01000028">
    <property type="protein sequence ID" value="KAA2236143.1"/>
    <property type="molecule type" value="Genomic_DNA"/>
</dbReference>
<evidence type="ECO:0000313" key="4">
    <source>
        <dbReference type="EMBL" id="KAA2236143.1"/>
    </source>
</evidence>
<dbReference type="GO" id="GO:0004364">
    <property type="term" value="F:glutathione transferase activity"/>
    <property type="evidence" value="ECO:0007669"/>
    <property type="project" value="TreeGrafter"/>
</dbReference>
<organism evidence="4 5">
    <name type="scientific">Salinarimonas soli</name>
    <dbReference type="NCBI Taxonomy" id="1638099"/>
    <lineage>
        <taxon>Bacteria</taxon>
        <taxon>Pseudomonadati</taxon>
        <taxon>Pseudomonadota</taxon>
        <taxon>Alphaproteobacteria</taxon>
        <taxon>Hyphomicrobiales</taxon>
        <taxon>Salinarimonadaceae</taxon>
        <taxon>Salinarimonas</taxon>
    </lineage>
</organism>
<dbReference type="Pfam" id="PF02798">
    <property type="entry name" value="GST_N"/>
    <property type="match status" value="1"/>
</dbReference>
<dbReference type="PANTHER" id="PTHR42673:SF4">
    <property type="entry name" value="MALEYLACETOACETATE ISOMERASE"/>
    <property type="match status" value="1"/>
</dbReference>
<feature type="domain" description="GST C-terminal" evidence="3">
    <location>
        <begin position="85"/>
        <end position="207"/>
    </location>
</feature>
<dbReference type="InterPro" id="IPR040079">
    <property type="entry name" value="Glutathione_S-Trfase"/>
</dbReference>
<reference evidence="4 5" key="1">
    <citation type="submission" date="2019-09" db="EMBL/GenBank/DDBJ databases">
        <title>Salinarimonas rosea gen. nov., sp. nov., a new member of the a-2 subgroup of the Proteobacteria.</title>
        <authorList>
            <person name="Liu J."/>
        </authorList>
    </citation>
    <scope>NUCLEOTIDE SEQUENCE [LARGE SCALE GENOMIC DNA]</scope>
    <source>
        <strain evidence="4 5">BN140002</strain>
    </source>
</reference>
<protein>
    <submittedName>
        <fullName evidence="4">Maleylacetoacetate isomerase</fullName>
        <ecNumber evidence="4">5.2.1.2</ecNumber>
    </submittedName>
</protein>
<dbReference type="RefSeq" id="WP_149819177.1">
    <property type="nucleotide sequence ID" value="NZ_VUOA01000028.1"/>
</dbReference>
<evidence type="ECO:0000259" key="3">
    <source>
        <dbReference type="PROSITE" id="PS50405"/>
    </source>
</evidence>
<dbReference type="CDD" id="cd03042">
    <property type="entry name" value="GST_N_Zeta"/>
    <property type="match status" value="1"/>
</dbReference>
<keyword evidence="4" id="KW-0413">Isomerase</keyword>
<dbReference type="GO" id="GO:0016034">
    <property type="term" value="F:maleylacetoacetate isomerase activity"/>
    <property type="evidence" value="ECO:0007669"/>
    <property type="project" value="UniProtKB-EC"/>
</dbReference>
<gene>
    <name evidence="4" type="primary">maiA</name>
    <name evidence="4" type="ORF">F0L46_15620</name>
</gene>
<dbReference type="Gene3D" id="3.40.30.10">
    <property type="entry name" value="Glutaredoxin"/>
    <property type="match status" value="1"/>
</dbReference>
<dbReference type="GO" id="GO:0006559">
    <property type="term" value="P:L-phenylalanine catabolic process"/>
    <property type="evidence" value="ECO:0007669"/>
    <property type="project" value="TreeGrafter"/>
</dbReference>
<dbReference type="InterPro" id="IPR004045">
    <property type="entry name" value="Glutathione_S-Trfase_N"/>
</dbReference>
<dbReference type="InterPro" id="IPR034330">
    <property type="entry name" value="GST_Zeta_C"/>
</dbReference>
<dbReference type="GO" id="GO:0005737">
    <property type="term" value="C:cytoplasm"/>
    <property type="evidence" value="ECO:0007669"/>
    <property type="project" value="InterPro"/>
</dbReference>
<name>A0A5B2V9G2_9HYPH</name>
<dbReference type="SUPFAM" id="SSF52833">
    <property type="entry name" value="Thioredoxin-like"/>
    <property type="match status" value="1"/>
</dbReference>
<evidence type="ECO:0000313" key="5">
    <source>
        <dbReference type="Proteomes" id="UP000323142"/>
    </source>
</evidence>
<dbReference type="OrthoDB" id="509852at2"/>
<evidence type="ECO:0000256" key="1">
    <source>
        <dbReference type="ARBA" id="ARBA00010007"/>
    </source>
</evidence>
<dbReference type="CDD" id="cd03191">
    <property type="entry name" value="GST_C_Zeta"/>
    <property type="match status" value="1"/>
</dbReference>
<proteinExistence type="inferred from homology"/>
<dbReference type="Pfam" id="PF13410">
    <property type="entry name" value="GST_C_2"/>
    <property type="match status" value="1"/>
</dbReference>
<dbReference type="PANTHER" id="PTHR42673">
    <property type="entry name" value="MALEYLACETOACETATE ISOMERASE"/>
    <property type="match status" value="1"/>
</dbReference>
<dbReference type="SUPFAM" id="SSF47616">
    <property type="entry name" value="GST C-terminal domain-like"/>
    <property type="match status" value="1"/>
</dbReference>
<dbReference type="PROSITE" id="PS50404">
    <property type="entry name" value="GST_NTER"/>
    <property type="match status" value="1"/>
</dbReference>
<dbReference type="PROSITE" id="PS50405">
    <property type="entry name" value="GST_CTER"/>
    <property type="match status" value="1"/>
</dbReference>
<accession>A0A5B2V9G2</accession>
<dbReference type="Proteomes" id="UP000323142">
    <property type="component" value="Unassembled WGS sequence"/>
</dbReference>
<sequence>MKLYDYFRSSAAYRVRIALNFKGVPYESVPIHLVKGEQSAPAYLAVNPQGRVPALDHDGAVIVQSPAILEYLDERFPEPPFLPRDLVRRARVRAAAALIGCDIHPLNNLAVLRRLKAMGHEQPAIDDWYRHWVVTGLEAVEAMIEGGPFCFGEAPTLADLYLVPQLYNARRFAVPLDPYPRIQAADAACLALPAFRDAAPEAQPDAA</sequence>
<comment type="caution">
    <text evidence="4">The sequence shown here is derived from an EMBL/GenBank/DDBJ whole genome shotgun (WGS) entry which is preliminary data.</text>
</comment>
<dbReference type="InterPro" id="IPR036282">
    <property type="entry name" value="Glutathione-S-Trfase_C_sf"/>
</dbReference>
<dbReference type="Gene3D" id="1.20.1050.10">
    <property type="match status" value="1"/>
</dbReference>
<dbReference type="NCBIfam" id="TIGR01262">
    <property type="entry name" value="maiA"/>
    <property type="match status" value="1"/>
</dbReference>
<dbReference type="SFLD" id="SFLDS00019">
    <property type="entry name" value="Glutathione_Transferase_(cytos"/>
    <property type="match status" value="1"/>
</dbReference>
<keyword evidence="5" id="KW-1185">Reference proteome</keyword>